<dbReference type="CDD" id="cd10519">
    <property type="entry name" value="SET_EZH"/>
    <property type="match status" value="1"/>
</dbReference>
<dbReference type="PANTHER" id="PTHR45747">
    <property type="entry name" value="HISTONE-LYSINE N-METHYLTRANSFERASE E(Z)"/>
    <property type="match status" value="1"/>
</dbReference>
<dbReference type="InterPro" id="IPR026489">
    <property type="entry name" value="CXC_dom"/>
</dbReference>
<organism evidence="1 2">
    <name type="scientific">Hibiscus sabdariffa</name>
    <name type="common">roselle</name>
    <dbReference type="NCBI Taxonomy" id="183260"/>
    <lineage>
        <taxon>Eukaryota</taxon>
        <taxon>Viridiplantae</taxon>
        <taxon>Streptophyta</taxon>
        <taxon>Embryophyta</taxon>
        <taxon>Tracheophyta</taxon>
        <taxon>Spermatophyta</taxon>
        <taxon>Magnoliopsida</taxon>
        <taxon>eudicotyledons</taxon>
        <taxon>Gunneridae</taxon>
        <taxon>Pentapetalae</taxon>
        <taxon>rosids</taxon>
        <taxon>malvids</taxon>
        <taxon>Malvales</taxon>
        <taxon>Malvaceae</taxon>
        <taxon>Malvoideae</taxon>
        <taxon>Hibiscus</taxon>
    </lineage>
</organism>
<gene>
    <name evidence="1" type="ORF">V6N12_037443</name>
</gene>
<name>A0ABR2AUM5_9ROSI</name>
<dbReference type="InterPro" id="IPR001214">
    <property type="entry name" value="SET_dom"/>
</dbReference>
<sequence length="878" mass="98320">MVSKGSDSSSKFRKSHGEHSGGDVGNLTQKLSQLKRQIQAERTASIKEKVEKNRKKLESHISEILSATSSRNVLCVEENGYGKMLSSRIQIPLCKFAGFAHGSGDRDCANGHEVVSSTSVKFPYIEKLPPYTTWIFLDKNQRMVDDQSVVGRRRIYYDQHGSEALICSESEEDIAEPEEEKHDFSEGEDRILWTVCQEYGLSEEILTSVSQFFGVTISEIQDRHGLLRDKYSYQNIKDSEDSVSEKGISLDKSLSDALDSFDNLFCRRCLLFDCRLHGCSQSLIHPSEKQPYWSEYDDDRKPCSDQCYFRLRAVKDVAKGSGVKALHGVKTITLEEKDQAVSSDAKEQKTIVDADLTQDDRVEERPVGLEGINDSEGAGEAQTLVTSSIPMDNHENYGKRKASQEPLDDPLHCSDGIPDSASKKQKTLLDVATMSSEAIPTHASAESSKSRNNDVGTLNENEAQISAKNNKNEYGERGLETFTCPASASKTKDKIRNGAKDVTKVPGLKWSSSEWKPIERELYLKGVEIFGRNSCLIARNLLSGLKTCIEVSSYMCDVGASTLNRSMTSSFLEENGKSESNYMENEISTRPRLLRRRGRTRKLKYSWKSAGHPSIWKRIADGKNLSCKQYTPCGCQSMCGKECSCLQNGTCCEKYCGCSKSCKNRFRGCHCAKSQCRSRQCPCFAAGRECDPDVCRNCWVSCGGDSLGEPPKRGDGQCGNMRLLLRQQQRILLAKSDVAGWGAFLKNSVNKNDYLGEYTGELISHREADKRGKIYDRANSSFLFDLNDQYVLDAYRKGDKLKFANHSSSPNCYAKVMLVAGDHRVGIFAKDRIEAREELFYDYRYGPDQAPPWARKPEGSKRDETSAPQGRAKKHQSH</sequence>
<dbReference type="InterPro" id="IPR046341">
    <property type="entry name" value="SET_dom_sf"/>
</dbReference>
<dbReference type="PROSITE" id="PS50280">
    <property type="entry name" value="SET"/>
    <property type="match status" value="1"/>
</dbReference>
<dbReference type="SMART" id="SM00317">
    <property type="entry name" value="SET"/>
    <property type="match status" value="1"/>
</dbReference>
<keyword evidence="2" id="KW-1185">Reference proteome</keyword>
<dbReference type="Pfam" id="PF18264">
    <property type="entry name" value="preSET_CXC"/>
    <property type="match status" value="1"/>
</dbReference>
<accession>A0ABR2AUM5</accession>
<proteinExistence type="predicted"/>
<reference evidence="1 2" key="1">
    <citation type="journal article" date="2024" name="G3 (Bethesda)">
        <title>Genome assembly of Hibiscus sabdariffa L. provides insights into metabolisms of medicinal natural products.</title>
        <authorList>
            <person name="Kim T."/>
        </authorList>
    </citation>
    <scope>NUCLEOTIDE SEQUENCE [LARGE SCALE GENOMIC DNA]</scope>
    <source>
        <strain evidence="1">TK-2024</strain>
        <tissue evidence="1">Old leaves</tissue>
    </source>
</reference>
<dbReference type="InterPro" id="IPR041355">
    <property type="entry name" value="Pre-SET_CXC"/>
</dbReference>
<dbReference type="EMBL" id="JBBPBM010000304">
    <property type="protein sequence ID" value="KAK8497570.1"/>
    <property type="molecule type" value="Genomic_DNA"/>
</dbReference>
<evidence type="ECO:0000313" key="1">
    <source>
        <dbReference type="EMBL" id="KAK8497570.1"/>
    </source>
</evidence>
<dbReference type="SUPFAM" id="SSF82199">
    <property type="entry name" value="SET domain"/>
    <property type="match status" value="1"/>
</dbReference>
<dbReference type="InterPro" id="IPR058609">
    <property type="entry name" value="HTH_CLF-like"/>
</dbReference>
<dbReference type="PROSITE" id="PS51576">
    <property type="entry name" value="SAM_MT43_EZ"/>
    <property type="match status" value="1"/>
</dbReference>
<dbReference type="PANTHER" id="PTHR45747:SF14">
    <property type="entry name" value="HISTONE-LYSINE N-METHYLTRANSFERASE EZA1"/>
    <property type="match status" value="1"/>
</dbReference>
<comment type="caution">
    <text evidence="1">The sequence shown here is derived from an EMBL/GenBank/DDBJ whole genome shotgun (WGS) entry which is preliminary data.</text>
</comment>
<protein>
    <submittedName>
        <fullName evidence="1">Uncharacterized protein</fullName>
    </submittedName>
</protein>
<dbReference type="Pfam" id="PF25996">
    <property type="entry name" value="HTH_CLF_N"/>
    <property type="match status" value="1"/>
</dbReference>
<dbReference type="InterPro" id="IPR033467">
    <property type="entry name" value="Tesmin/TSO1-like_CXC"/>
</dbReference>
<evidence type="ECO:0000313" key="2">
    <source>
        <dbReference type="Proteomes" id="UP001472677"/>
    </source>
</evidence>
<dbReference type="SMART" id="SM01114">
    <property type="entry name" value="CXC"/>
    <property type="match status" value="1"/>
</dbReference>
<dbReference type="Proteomes" id="UP001472677">
    <property type="component" value="Unassembled WGS sequence"/>
</dbReference>
<dbReference type="Gene3D" id="2.170.270.10">
    <property type="entry name" value="SET domain"/>
    <property type="match status" value="1"/>
</dbReference>
<dbReference type="InterPro" id="IPR025778">
    <property type="entry name" value="Hist-Lys_N-MeTrfase_plant"/>
</dbReference>
<dbReference type="PROSITE" id="PS51633">
    <property type="entry name" value="CXC"/>
    <property type="match status" value="1"/>
</dbReference>
<dbReference type="Pfam" id="PF00856">
    <property type="entry name" value="SET"/>
    <property type="match status" value="1"/>
</dbReference>
<dbReference type="InterPro" id="IPR045318">
    <property type="entry name" value="EZH1/2-like"/>
</dbReference>